<dbReference type="RefSeq" id="WP_232402397.1">
    <property type="nucleotide sequence ID" value="NZ_CP102173.1"/>
</dbReference>
<accession>A0ABY5M974</accession>
<protein>
    <recommendedName>
        <fullName evidence="3">Esterase</fullName>
    </recommendedName>
</protein>
<evidence type="ECO:0008006" key="3">
    <source>
        <dbReference type="Google" id="ProtNLM"/>
    </source>
</evidence>
<dbReference type="EMBL" id="CP102173">
    <property type="protein sequence ID" value="UUP13696.1"/>
    <property type="molecule type" value="Genomic_DNA"/>
</dbReference>
<gene>
    <name evidence="1" type="ORF">NQV15_17880</name>
</gene>
<reference evidence="1 2" key="1">
    <citation type="submission" date="2022-08" db="EMBL/GenBank/DDBJ databases">
        <title>novel species in genus Aeromicrobium.</title>
        <authorList>
            <person name="Ye L."/>
        </authorList>
    </citation>
    <scope>NUCLEOTIDE SEQUENCE [LARGE SCALE GENOMIC DNA]</scope>
    <source>
        <strain evidence="2">zg-Y1379</strain>
    </source>
</reference>
<dbReference type="InterPro" id="IPR029058">
    <property type="entry name" value="AB_hydrolase_fold"/>
</dbReference>
<name>A0ABY5M974_9ACTN</name>
<dbReference type="SUPFAM" id="SSF53474">
    <property type="entry name" value="alpha/beta-Hydrolases"/>
    <property type="match status" value="1"/>
</dbReference>
<evidence type="ECO:0000313" key="1">
    <source>
        <dbReference type="EMBL" id="UUP13696.1"/>
    </source>
</evidence>
<keyword evidence="2" id="KW-1185">Reference proteome</keyword>
<organism evidence="1 2">
    <name type="scientific">Aeromicrobium wangtongii</name>
    <dbReference type="NCBI Taxonomy" id="2969247"/>
    <lineage>
        <taxon>Bacteria</taxon>
        <taxon>Bacillati</taxon>
        <taxon>Actinomycetota</taxon>
        <taxon>Actinomycetes</taxon>
        <taxon>Propionibacteriales</taxon>
        <taxon>Nocardioidaceae</taxon>
        <taxon>Aeromicrobium</taxon>
    </lineage>
</organism>
<dbReference type="Proteomes" id="UP001316184">
    <property type="component" value="Chromosome"/>
</dbReference>
<sequence>MTRTEEYAPGRLLDVRGETGPVVLLWHGRGADARGVLATLSERIAGHGLTVVTADWDADRPDGGRGDLLGSLGRARELAVERDQDPDTITVAGWSLGAVAATGLALDTEGLGLGVGALVLIAPADGPRAVNALSGRPLPASLPDGAGRCHIDIVYGDSDTVTPPDMVCGLELRLRAAGWATSLHELDGDHGDVVGSTYDERRDAYVPAATPRALAGATATAQVIAAAATSSS</sequence>
<proteinExistence type="predicted"/>
<evidence type="ECO:0000313" key="2">
    <source>
        <dbReference type="Proteomes" id="UP001316184"/>
    </source>
</evidence>
<dbReference type="Gene3D" id="3.40.50.1820">
    <property type="entry name" value="alpha/beta hydrolase"/>
    <property type="match status" value="1"/>
</dbReference>